<dbReference type="InterPro" id="IPR019953">
    <property type="entry name" value="OHR"/>
</dbReference>
<organism evidence="3 4">
    <name type="scientific">Pseudoalteromonas holothuriae</name>
    <dbReference type="NCBI Taxonomy" id="2963714"/>
    <lineage>
        <taxon>Bacteria</taxon>
        <taxon>Pseudomonadati</taxon>
        <taxon>Pseudomonadota</taxon>
        <taxon>Gammaproteobacteria</taxon>
        <taxon>Alteromonadales</taxon>
        <taxon>Pseudoalteromonadaceae</taxon>
        <taxon>Pseudoalteromonas</taxon>
    </lineage>
</organism>
<dbReference type="Pfam" id="PF02566">
    <property type="entry name" value="OsmC"/>
    <property type="match status" value="1"/>
</dbReference>
<dbReference type="RefSeq" id="WP_261625835.1">
    <property type="nucleotide sequence ID" value="NZ_CAMAPC010000002.1"/>
</dbReference>
<dbReference type="PANTHER" id="PTHR33797:SF2">
    <property type="entry name" value="ORGANIC HYDROPEROXIDE RESISTANCE PROTEIN-LIKE"/>
    <property type="match status" value="1"/>
</dbReference>
<dbReference type="GO" id="GO:0006979">
    <property type="term" value="P:response to oxidative stress"/>
    <property type="evidence" value="ECO:0007669"/>
    <property type="project" value="InterPro"/>
</dbReference>
<gene>
    <name evidence="3" type="primary">ohrB</name>
    <name evidence="3" type="ORF">PSECIP111854_00861</name>
</gene>
<comment type="caution">
    <text evidence="3">The sequence shown here is derived from an EMBL/GenBank/DDBJ whole genome shotgun (WGS) entry which is preliminary data.</text>
</comment>
<keyword evidence="4" id="KW-1185">Reference proteome</keyword>
<evidence type="ECO:0000313" key="4">
    <source>
        <dbReference type="Proteomes" id="UP001152467"/>
    </source>
</evidence>
<sequence length="142" mass="14600">MNQLQSVAYSAQASATGGREGTAKSNDGRLDVKLSTPKGLGGDDGAGTNPEQLFAAGYAACFIGALKFVSGQNKQSLPVDTKIDSQVDIGAIEGGFGIAVKLTVTIPNMDKDTATQLVEKAHQVCPYSNATRGNIAVELIVG</sequence>
<dbReference type="AlphaFoldDB" id="A0A9W4VMM5"/>
<evidence type="ECO:0000256" key="1">
    <source>
        <dbReference type="ARBA" id="ARBA00007378"/>
    </source>
</evidence>
<protein>
    <submittedName>
        <fullName evidence="3">Organic hydroperoxide resistance protein OhrB</fullName>
    </submittedName>
</protein>
<dbReference type="InterPro" id="IPR015946">
    <property type="entry name" value="KH_dom-like_a/b"/>
</dbReference>
<evidence type="ECO:0000313" key="3">
    <source>
        <dbReference type="EMBL" id="CAH9051912.1"/>
    </source>
</evidence>
<accession>A0A9W4VMM5</accession>
<reference evidence="3" key="1">
    <citation type="submission" date="2022-07" db="EMBL/GenBank/DDBJ databases">
        <authorList>
            <person name="Criscuolo A."/>
        </authorList>
    </citation>
    <scope>NUCLEOTIDE SEQUENCE</scope>
    <source>
        <strain evidence="3">CIP111854</strain>
    </source>
</reference>
<dbReference type="Proteomes" id="UP001152467">
    <property type="component" value="Unassembled WGS sequence"/>
</dbReference>
<dbReference type="SUPFAM" id="SSF82784">
    <property type="entry name" value="OsmC-like"/>
    <property type="match status" value="1"/>
</dbReference>
<feature type="compositionally biased region" description="Polar residues" evidence="2">
    <location>
        <begin position="1"/>
        <end position="15"/>
    </location>
</feature>
<dbReference type="EMBL" id="CAMAPC010000002">
    <property type="protein sequence ID" value="CAH9051912.1"/>
    <property type="molecule type" value="Genomic_DNA"/>
</dbReference>
<dbReference type="InterPro" id="IPR003718">
    <property type="entry name" value="OsmC/Ohr_fam"/>
</dbReference>
<comment type="similarity">
    <text evidence="1">Belongs to the OsmC/Ohr family.</text>
</comment>
<dbReference type="InterPro" id="IPR036102">
    <property type="entry name" value="OsmC/Ohrsf"/>
</dbReference>
<proteinExistence type="inferred from homology"/>
<feature type="region of interest" description="Disordered" evidence="2">
    <location>
        <begin position="1"/>
        <end position="47"/>
    </location>
</feature>
<dbReference type="Gene3D" id="2.20.25.10">
    <property type="match status" value="1"/>
</dbReference>
<dbReference type="NCBIfam" id="TIGR03561">
    <property type="entry name" value="organ_hyd_perox"/>
    <property type="match status" value="1"/>
</dbReference>
<evidence type="ECO:0000256" key="2">
    <source>
        <dbReference type="SAM" id="MobiDB-lite"/>
    </source>
</evidence>
<dbReference type="Gene3D" id="3.30.300.20">
    <property type="match status" value="1"/>
</dbReference>
<dbReference type="PANTHER" id="PTHR33797">
    <property type="entry name" value="ORGANIC HYDROPEROXIDE RESISTANCE PROTEIN-LIKE"/>
    <property type="match status" value="1"/>
</dbReference>
<name>A0A9W4VMM5_9GAMM</name>